<evidence type="ECO:0000256" key="6">
    <source>
        <dbReference type="ARBA" id="ARBA00023004"/>
    </source>
</evidence>
<evidence type="ECO:0000256" key="8">
    <source>
        <dbReference type="ARBA" id="ARBA00023157"/>
    </source>
</evidence>
<keyword evidence="8" id="KW-1015">Disulfide bond</keyword>
<sequence>MSALASLALSYDDDESKMPPHVLLAHKSYETTPSSSKDRSNISPPTTGSKVLLHSCCAPCSGAMVWEMSRMGLDITVFFYNPNIHPRREYLIRLEENKRFCAELNIPFVDAEYDKDLWFEKAKGMEGDAERGNRCTMCFDMRMDRCASYAKAHGFNVIATTNATSRWKDSVQVDGSGLRAAAAHGLEYFKADWQTDRMTLLKYQISAGERFYKQEYCGCTYSLRDSNLWRTANGIPKIRIGGDKAGMGERWFSDPEKDAEEESVEVVREFFESANLVADAIEDGVGGGGDLDKRKIEEERKKLWGIYKERKKKVEENEGKVEGLAEINNCSLLSTHSCLTLDLFQMSSFLLPYILPYILPSTSSTLVLSYSSCVIKLHHLTLGGDGLTGQALDVLLKAWGKRCTTPTSSSSTTQPRQRASGRGGRAWLNAEKVEVFLPDDVWQSDSDSGSGHDDPSGYDWAKHFQGYLRSIDFTFSVVIVNFSDSKLVLRDVQVKGYNPPKQKPGVDKLYDPAYKRGDYVVSGNGVGAGWCKVEFRSMFDFNFSVGEAKLLFKGVGEGACDDAENVESILKDMTGVFGMRVHTMSSTRLRLSTSKASPSSSSPINPSSSFPSSPPNATITSASHPLPSARITTWTDIVISLSSSHVTLTGTSVAIIKQLVDFMYEPLNPAPGMSPTSPSPPPPVTQTPTYRILVSFHTPCFYFVVPKTLKASGINLTLDLKLCENAELGYGVGTGMKVFLTVKVVDVDSEDGRCRASLFKEREVESERTRNQEESFVFVPGFMDAKSVNAAIEAKSNGLVYAIDQGARGGFNHDLKLGDLDGYIAIDGWEEEMRIWFDETKGRRAFETECDLLSVIVSKASIRFKRRDVGGEREWRTKLQGGRGNFFGIVNIVDLVNASRGSDFPFSPLDFNEISEGETGFGWTMAFDVLHVASDSLNSILARNVEAKSGEGGKVGTVTVVEAESVYVEGLDCDEAAWFASMLPTQSKPPPGILPPSPPSTLSVSIGTSTFTSSVINVSLIKGRISLFSSPPPPTPATCITNVAFYCVSFSELSTRLISPDQLVLASISLSDVRVRLESSRAVLMKMDETCTRLSVIIGGGGLTAWREGTGFALKSLVDCMLRIASPVFHTAATTISSKTSMPTLLIFVTANDFNLSVANVQLSANVLHLAHLALPDTHGGAMFRKARDSTNANFEQLLSEIPREHDPHKPYTKIETTLYASTSTPNGVFLSESPYCIIFSGSGLVHFVGYKLESTLDREMRRLILQTKVWVEREWLCFRGFDGDSSVGGGEGDGGVERFLFGDDVESMRERKEDLLDKIVAMVKVYVRKNEELEKSWRVVLEKKEEQLRRTQTQLASTSSLLNTSYAGFLKRTPARNNGLSALAAKIGFYRLVQYQLLCFTTPSSGVVSFAVMLKGSTITCVSSSSPLMVIEACDGTVNNFVVDSNEALEEWAKQLEHIADVQRVTVLKKLEGKGKRSAQKIRSFAEKNAIQDFPKTSGTLAQIPLPPPAPHSEIVRSLVALGACLREDDKKQDLRYRIISSEFLSPQVRVDSTVCSGSRCYSSSHVDFQMAQLSSALDTITALKADAAASSVVFSNQLAMMKKKHNFIVEKYEDLLSTRDPTFVKPSRSDDEDCFSQSDMQNLLRQLQGEIVERTKVVHELEKAKTLHETKVSRVTNALRESQLQKRQLEEQLAQERTKRVQLENKYLSKKIKDQLHKI</sequence>
<evidence type="ECO:0000256" key="4">
    <source>
        <dbReference type="ARBA" id="ARBA00022785"/>
    </source>
</evidence>
<reference evidence="13" key="1">
    <citation type="journal article" date="2023" name="Commun. Biol.">
        <title>Genome analysis of Parmales, the sister group of diatoms, reveals the evolutionary specialization of diatoms from phago-mixotrophs to photoautotrophs.</title>
        <authorList>
            <person name="Ban H."/>
            <person name="Sato S."/>
            <person name="Yoshikawa S."/>
            <person name="Yamada K."/>
            <person name="Nakamura Y."/>
            <person name="Ichinomiya M."/>
            <person name="Sato N."/>
            <person name="Blanc-Mathieu R."/>
            <person name="Endo H."/>
            <person name="Kuwata A."/>
            <person name="Ogata H."/>
        </authorList>
    </citation>
    <scope>NUCLEOTIDE SEQUENCE [LARGE SCALE GENOMIC DNA]</scope>
</reference>
<dbReference type="InterPro" id="IPR014729">
    <property type="entry name" value="Rossmann-like_a/b/a_fold"/>
</dbReference>
<keyword evidence="4" id="KW-0671">Queuosine biosynthesis</keyword>
<feature type="compositionally biased region" description="Low complexity" evidence="11">
    <location>
        <begin position="404"/>
        <end position="418"/>
    </location>
</feature>
<feature type="compositionally biased region" description="Low complexity" evidence="11">
    <location>
        <begin position="588"/>
        <end position="611"/>
    </location>
</feature>
<evidence type="ECO:0000313" key="13">
    <source>
        <dbReference type="Proteomes" id="UP001165065"/>
    </source>
</evidence>
<feature type="region of interest" description="Disordered" evidence="11">
    <location>
        <begin position="588"/>
        <end position="624"/>
    </location>
</feature>
<evidence type="ECO:0000256" key="2">
    <source>
        <dbReference type="ARBA" id="ARBA00022694"/>
    </source>
</evidence>
<dbReference type="HAMAP" id="MF_02089">
    <property type="entry name" value="QueH"/>
    <property type="match status" value="1"/>
</dbReference>
<dbReference type="PANTHER" id="PTHR36701">
    <property type="entry name" value="EPOXYQUEUOSINE REDUCTASE QUEH"/>
    <property type="match status" value="1"/>
</dbReference>
<dbReference type="GO" id="GO:0008616">
    <property type="term" value="P:tRNA queuosine(34) biosynthetic process"/>
    <property type="evidence" value="ECO:0007669"/>
    <property type="project" value="UniProtKB-KW"/>
</dbReference>
<keyword evidence="5" id="KW-0560">Oxidoreductase</keyword>
<protein>
    <recommendedName>
        <fullName evidence="14">Epoxyqueuosine reductase</fullName>
    </recommendedName>
</protein>
<accession>A0A9W7L3K8</accession>
<dbReference type="EMBL" id="BRYA01000616">
    <property type="protein sequence ID" value="GMI25787.1"/>
    <property type="molecule type" value="Genomic_DNA"/>
</dbReference>
<evidence type="ECO:0000256" key="5">
    <source>
        <dbReference type="ARBA" id="ARBA00023002"/>
    </source>
</evidence>
<keyword evidence="7" id="KW-0411">Iron-sulfur</keyword>
<evidence type="ECO:0000256" key="11">
    <source>
        <dbReference type="SAM" id="MobiDB-lite"/>
    </source>
</evidence>
<organism evidence="12 13">
    <name type="scientific">Triparma columacea</name>
    <dbReference type="NCBI Taxonomy" id="722753"/>
    <lineage>
        <taxon>Eukaryota</taxon>
        <taxon>Sar</taxon>
        <taxon>Stramenopiles</taxon>
        <taxon>Ochrophyta</taxon>
        <taxon>Bolidophyceae</taxon>
        <taxon>Parmales</taxon>
        <taxon>Triparmaceae</taxon>
        <taxon>Triparma</taxon>
    </lineage>
</organism>
<feature type="coiled-coil region" evidence="10">
    <location>
        <begin position="1674"/>
        <end position="1708"/>
    </location>
</feature>
<dbReference type="GO" id="GO:0046872">
    <property type="term" value="F:metal ion binding"/>
    <property type="evidence" value="ECO:0007669"/>
    <property type="project" value="UniProtKB-KW"/>
</dbReference>
<keyword evidence="6" id="KW-0408">Iron</keyword>
<keyword evidence="9" id="KW-0676">Redox-active center</keyword>
<keyword evidence="10" id="KW-0175">Coiled coil</keyword>
<name>A0A9W7L3K8_9STRA</name>
<keyword evidence="3" id="KW-0479">Metal-binding</keyword>
<proteinExistence type="inferred from homology"/>
<comment type="caution">
    <text evidence="12">The sequence shown here is derived from an EMBL/GenBank/DDBJ whole genome shotgun (WGS) entry which is preliminary data.</text>
</comment>
<gene>
    <name evidence="12" type="ORF">TrCOL_g5327</name>
</gene>
<evidence type="ECO:0000256" key="1">
    <source>
        <dbReference type="ARBA" id="ARBA00022485"/>
    </source>
</evidence>
<evidence type="ECO:0000256" key="10">
    <source>
        <dbReference type="SAM" id="Coils"/>
    </source>
</evidence>
<keyword evidence="13" id="KW-1185">Reference proteome</keyword>
<dbReference type="InterPro" id="IPR003828">
    <property type="entry name" value="QueH"/>
</dbReference>
<dbReference type="OrthoDB" id="1448at2759"/>
<dbReference type="SUPFAM" id="SSF52402">
    <property type="entry name" value="Adenine nucleotide alpha hydrolases-like"/>
    <property type="match status" value="1"/>
</dbReference>
<evidence type="ECO:0000256" key="7">
    <source>
        <dbReference type="ARBA" id="ARBA00023014"/>
    </source>
</evidence>
<keyword evidence="2" id="KW-0819">tRNA processing</keyword>
<dbReference type="GO" id="GO:0016491">
    <property type="term" value="F:oxidoreductase activity"/>
    <property type="evidence" value="ECO:0007669"/>
    <property type="project" value="UniProtKB-KW"/>
</dbReference>
<dbReference type="Proteomes" id="UP001165065">
    <property type="component" value="Unassembled WGS sequence"/>
</dbReference>
<dbReference type="Pfam" id="PF02677">
    <property type="entry name" value="QueH"/>
    <property type="match status" value="1"/>
</dbReference>
<evidence type="ECO:0000256" key="3">
    <source>
        <dbReference type="ARBA" id="ARBA00022723"/>
    </source>
</evidence>
<dbReference type="GO" id="GO:0051539">
    <property type="term" value="F:4 iron, 4 sulfur cluster binding"/>
    <property type="evidence" value="ECO:0007669"/>
    <property type="project" value="UniProtKB-KW"/>
</dbReference>
<evidence type="ECO:0008006" key="14">
    <source>
        <dbReference type="Google" id="ProtNLM"/>
    </source>
</evidence>
<evidence type="ECO:0000256" key="9">
    <source>
        <dbReference type="ARBA" id="ARBA00023284"/>
    </source>
</evidence>
<dbReference type="Gene3D" id="3.40.50.620">
    <property type="entry name" value="HUPs"/>
    <property type="match status" value="1"/>
</dbReference>
<keyword evidence="1" id="KW-0004">4Fe-4S</keyword>
<feature type="region of interest" description="Disordered" evidence="11">
    <location>
        <begin position="403"/>
        <end position="423"/>
    </location>
</feature>
<dbReference type="PANTHER" id="PTHR36701:SF1">
    <property type="entry name" value="EPOXYQUEUOSINE REDUCTASE QUEH"/>
    <property type="match status" value="1"/>
</dbReference>
<evidence type="ECO:0000313" key="12">
    <source>
        <dbReference type="EMBL" id="GMI25787.1"/>
    </source>
</evidence>